<evidence type="ECO:0000313" key="7">
    <source>
        <dbReference type="Proteomes" id="UP001499987"/>
    </source>
</evidence>
<evidence type="ECO:0000259" key="5">
    <source>
        <dbReference type="Pfam" id="PF06803"/>
    </source>
</evidence>
<dbReference type="Proteomes" id="UP001499987">
    <property type="component" value="Unassembled WGS sequence"/>
</dbReference>
<accession>A0ABN1U4F1</accession>
<sequence length="122" mass="13169">MAKPVPKRLQGIDRAAVSRSAWGLYRETQRPGAPGLGARVAATPRLVRDALTGRYPGVGPGKLAALAVLCAVYLLSPIDAVPDIIPFVGWTDDTAVLVWFLAGLTRESGRYLEWSQKQVRAD</sequence>
<evidence type="ECO:0000256" key="3">
    <source>
        <dbReference type="ARBA" id="ARBA00022989"/>
    </source>
</evidence>
<keyword evidence="4" id="KW-0472">Membrane</keyword>
<keyword evidence="3" id="KW-1133">Transmembrane helix</keyword>
<dbReference type="InterPro" id="IPR010652">
    <property type="entry name" value="DUF1232"/>
</dbReference>
<protein>
    <recommendedName>
        <fullName evidence="5">DUF1232 domain-containing protein</fullName>
    </recommendedName>
</protein>
<evidence type="ECO:0000256" key="2">
    <source>
        <dbReference type="ARBA" id="ARBA00022692"/>
    </source>
</evidence>
<keyword evidence="7" id="KW-1185">Reference proteome</keyword>
<comment type="caution">
    <text evidence="6">The sequence shown here is derived from an EMBL/GenBank/DDBJ whole genome shotgun (WGS) entry which is preliminary data.</text>
</comment>
<dbReference type="RefSeq" id="WP_344627514.1">
    <property type="nucleotide sequence ID" value="NZ_BAAALD010000106.1"/>
</dbReference>
<evidence type="ECO:0000256" key="4">
    <source>
        <dbReference type="ARBA" id="ARBA00023136"/>
    </source>
</evidence>
<dbReference type="Pfam" id="PF06803">
    <property type="entry name" value="DUF1232"/>
    <property type="match status" value="1"/>
</dbReference>
<evidence type="ECO:0000256" key="1">
    <source>
        <dbReference type="ARBA" id="ARBA00004127"/>
    </source>
</evidence>
<evidence type="ECO:0000313" key="6">
    <source>
        <dbReference type="EMBL" id="GAA1117871.1"/>
    </source>
</evidence>
<keyword evidence="2" id="KW-0812">Transmembrane</keyword>
<comment type="subcellular location">
    <subcellularLocation>
        <location evidence="1">Endomembrane system</location>
        <topology evidence="1">Multi-pass membrane protein</topology>
    </subcellularLocation>
</comment>
<proteinExistence type="predicted"/>
<feature type="domain" description="DUF1232" evidence="5">
    <location>
        <begin position="65"/>
        <end position="99"/>
    </location>
</feature>
<dbReference type="EMBL" id="BAAALD010000106">
    <property type="protein sequence ID" value="GAA1117871.1"/>
    <property type="molecule type" value="Genomic_DNA"/>
</dbReference>
<reference evidence="6 7" key="1">
    <citation type="journal article" date="2019" name="Int. J. Syst. Evol. Microbiol.">
        <title>The Global Catalogue of Microorganisms (GCM) 10K type strain sequencing project: providing services to taxonomists for standard genome sequencing and annotation.</title>
        <authorList>
            <consortium name="The Broad Institute Genomics Platform"/>
            <consortium name="The Broad Institute Genome Sequencing Center for Infectious Disease"/>
            <person name="Wu L."/>
            <person name="Ma J."/>
        </authorList>
    </citation>
    <scope>NUCLEOTIDE SEQUENCE [LARGE SCALE GENOMIC DNA]</scope>
    <source>
        <strain evidence="6 7">JCM 13002</strain>
    </source>
</reference>
<name>A0ABN1U4F1_9ACTN</name>
<gene>
    <name evidence="6" type="ORF">GCM10009663_67360</name>
</gene>
<organism evidence="6 7">
    <name type="scientific">Kitasatospora arboriphila</name>
    <dbReference type="NCBI Taxonomy" id="258052"/>
    <lineage>
        <taxon>Bacteria</taxon>
        <taxon>Bacillati</taxon>
        <taxon>Actinomycetota</taxon>
        <taxon>Actinomycetes</taxon>
        <taxon>Kitasatosporales</taxon>
        <taxon>Streptomycetaceae</taxon>
        <taxon>Kitasatospora</taxon>
    </lineage>
</organism>